<dbReference type="SUPFAM" id="SSF52540">
    <property type="entry name" value="P-loop containing nucleoside triphosphate hydrolases"/>
    <property type="match status" value="1"/>
</dbReference>
<sequence>MHGYYGCVNTGWVEVVTGVMFSGKSSELIRRIERAVIAKQEVLVFKPSIDNRYSDTAVATHNGITIKAQIVDNVKQIRRIIKEESQQKKIDVVAIDEGQFFSDEIVPLADELAEKGYRVIIAGLDTDFAGRGFGPIPELMARAEYVSKLHAVCVKCSNPATRNQRLIDGKPASINDPIVVVGTGSATKWDVNPRRDEKYEPRCRACHELKKD</sequence>
<feature type="binding site" evidence="11">
    <location>
        <position position="156"/>
    </location>
    <ligand>
        <name>Zn(2+)</name>
        <dbReference type="ChEBI" id="CHEBI:29105"/>
    </ligand>
</feature>
<protein>
    <recommendedName>
        <fullName evidence="2 11">Thymidine kinase</fullName>
        <ecNumber evidence="2 11">2.7.1.21</ecNumber>
    </recommendedName>
</protein>
<evidence type="ECO:0000256" key="14">
    <source>
        <dbReference type="RuleBase" id="RU000544"/>
    </source>
</evidence>
<dbReference type="InterPro" id="IPR027417">
    <property type="entry name" value="P-loop_NTPase"/>
</dbReference>
<evidence type="ECO:0000256" key="1">
    <source>
        <dbReference type="ARBA" id="ARBA00007587"/>
    </source>
</evidence>
<dbReference type="GO" id="GO:0046104">
    <property type="term" value="P:thymidine metabolic process"/>
    <property type="evidence" value="ECO:0007669"/>
    <property type="project" value="TreeGrafter"/>
</dbReference>
<comment type="subcellular location">
    <subcellularLocation>
        <location evidence="11">Cytoplasm</location>
    </subcellularLocation>
</comment>
<dbReference type="PIRSF" id="PIRSF035805">
    <property type="entry name" value="TK_cell"/>
    <property type="match status" value="1"/>
</dbReference>
<evidence type="ECO:0000256" key="11">
    <source>
        <dbReference type="HAMAP-Rule" id="MF_00124"/>
    </source>
</evidence>
<dbReference type="AlphaFoldDB" id="A0A285G101"/>
<dbReference type="Proteomes" id="UP000219573">
    <property type="component" value="Unassembled WGS sequence"/>
</dbReference>
<evidence type="ECO:0000256" key="2">
    <source>
        <dbReference type="ARBA" id="ARBA00012118"/>
    </source>
</evidence>
<dbReference type="SUPFAM" id="SSF57716">
    <property type="entry name" value="Glucocorticoid receptor-like (DNA-binding domain)"/>
    <property type="match status" value="1"/>
</dbReference>
<dbReference type="GO" id="GO:0004797">
    <property type="term" value="F:thymidine kinase activity"/>
    <property type="evidence" value="ECO:0007669"/>
    <property type="project" value="UniProtKB-UniRule"/>
</dbReference>
<evidence type="ECO:0000256" key="8">
    <source>
        <dbReference type="ARBA" id="ARBA00022833"/>
    </source>
</evidence>
<dbReference type="OrthoDB" id="9781579at2"/>
<keyword evidence="17" id="KW-1185">Reference proteome</keyword>
<feature type="binding site" evidence="11">
    <location>
        <position position="206"/>
    </location>
    <ligand>
        <name>Zn(2+)</name>
        <dbReference type="ChEBI" id="CHEBI:29105"/>
    </ligand>
</feature>
<keyword evidence="5 11" id="KW-0479">Metal-binding</keyword>
<evidence type="ECO:0000256" key="10">
    <source>
        <dbReference type="ARBA" id="ARBA00048254"/>
    </source>
</evidence>
<feature type="binding site" evidence="11">
    <location>
        <position position="153"/>
    </location>
    <ligand>
        <name>Zn(2+)</name>
        <dbReference type="ChEBI" id="CHEBI:29105"/>
    </ligand>
</feature>
<feature type="binding site" evidence="13">
    <location>
        <begin position="179"/>
        <end position="182"/>
    </location>
    <ligand>
        <name>substrate</name>
    </ligand>
</feature>
<evidence type="ECO:0000256" key="4">
    <source>
        <dbReference type="ARBA" id="ARBA00022679"/>
    </source>
</evidence>
<name>A0A285G101_9FIRM</name>
<evidence type="ECO:0000256" key="13">
    <source>
        <dbReference type="PIRSR" id="PIRSR035805-2"/>
    </source>
</evidence>
<dbReference type="STRING" id="1413210.U472_01150"/>
<dbReference type="Gene3D" id="3.30.60.20">
    <property type="match status" value="1"/>
</dbReference>
<dbReference type="FunFam" id="3.40.50.300:FF:000948">
    <property type="entry name" value="Thymidine kinase"/>
    <property type="match status" value="1"/>
</dbReference>
<dbReference type="PANTHER" id="PTHR11441:SF0">
    <property type="entry name" value="THYMIDINE KINASE, CYTOSOLIC"/>
    <property type="match status" value="1"/>
</dbReference>
<evidence type="ECO:0000313" key="16">
    <source>
        <dbReference type="EMBL" id="SNY17098.1"/>
    </source>
</evidence>
<keyword evidence="8 11" id="KW-0862">Zinc</keyword>
<dbReference type="PANTHER" id="PTHR11441">
    <property type="entry name" value="THYMIDINE KINASE"/>
    <property type="match status" value="1"/>
</dbReference>
<reference evidence="17" key="1">
    <citation type="submission" date="2017-09" db="EMBL/GenBank/DDBJ databases">
        <authorList>
            <person name="Varghese N."/>
            <person name="Submissions S."/>
        </authorList>
    </citation>
    <scope>NUCLEOTIDE SEQUENCE [LARGE SCALE GENOMIC DNA]</scope>
    <source>
        <strain evidence="17">MSL47</strain>
    </source>
</reference>
<dbReference type="HAMAP" id="MF_00124">
    <property type="entry name" value="Thymidine_kinase"/>
    <property type="match status" value="1"/>
</dbReference>
<dbReference type="RefSeq" id="WP_097016731.1">
    <property type="nucleotide sequence ID" value="NZ_OBDZ01000004.1"/>
</dbReference>
<comment type="similarity">
    <text evidence="1 11 15">Belongs to the thymidine kinase family.</text>
</comment>
<evidence type="ECO:0000256" key="3">
    <source>
        <dbReference type="ARBA" id="ARBA00022634"/>
    </source>
</evidence>
<dbReference type="Gene3D" id="3.40.50.300">
    <property type="entry name" value="P-loop containing nucleotide triphosphate hydrolases"/>
    <property type="match status" value="1"/>
</dbReference>
<dbReference type="EMBL" id="OBDZ01000004">
    <property type="protein sequence ID" value="SNY17098.1"/>
    <property type="molecule type" value="Genomic_DNA"/>
</dbReference>
<proteinExistence type="inferred from homology"/>
<dbReference type="NCBIfam" id="NF003296">
    <property type="entry name" value="PRK04296.1-1"/>
    <property type="match status" value="1"/>
</dbReference>
<organism evidence="16 17">
    <name type="scientific">Orenia metallireducens</name>
    <dbReference type="NCBI Taxonomy" id="1413210"/>
    <lineage>
        <taxon>Bacteria</taxon>
        <taxon>Bacillati</taxon>
        <taxon>Bacillota</taxon>
        <taxon>Clostridia</taxon>
        <taxon>Halanaerobiales</taxon>
        <taxon>Halobacteroidaceae</taxon>
        <taxon>Orenia</taxon>
    </lineage>
</organism>
<dbReference type="GO" id="GO:0071897">
    <property type="term" value="P:DNA biosynthetic process"/>
    <property type="evidence" value="ECO:0007669"/>
    <property type="project" value="UniProtKB-KW"/>
</dbReference>
<evidence type="ECO:0000256" key="7">
    <source>
        <dbReference type="ARBA" id="ARBA00022777"/>
    </source>
</evidence>
<dbReference type="InterPro" id="IPR001267">
    <property type="entry name" value="Thymidine_kinase"/>
</dbReference>
<keyword evidence="3 11" id="KW-0237">DNA synthesis</keyword>
<gene>
    <name evidence="11" type="primary">tdk</name>
    <name evidence="16" type="ORF">SAMN06265827_10482</name>
</gene>
<keyword evidence="4 11" id="KW-0808">Transferase</keyword>
<evidence type="ECO:0000256" key="12">
    <source>
        <dbReference type="PIRSR" id="PIRSR035805-1"/>
    </source>
</evidence>
<dbReference type="GO" id="GO:0008270">
    <property type="term" value="F:zinc ion binding"/>
    <property type="evidence" value="ECO:0007669"/>
    <property type="project" value="UniProtKB-UniRule"/>
</dbReference>
<dbReference type="Pfam" id="PF00265">
    <property type="entry name" value="TK"/>
    <property type="match status" value="1"/>
</dbReference>
<keyword evidence="11" id="KW-0963">Cytoplasm</keyword>
<feature type="active site" description="Proton acceptor" evidence="11 12">
    <location>
        <position position="97"/>
    </location>
</feature>
<evidence type="ECO:0000256" key="5">
    <source>
        <dbReference type="ARBA" id="ARBA00022723"/>
    </source>
</evidence>
<feature type="binding site" evidence="13">
    <location>
        <position position="199"/>
    </location>
    <ligand>
        <name>substrate</name>
    </ligand>
</feature>
<keyword evidence="9 11" id="KW-0067">ATP-binding</keyword>
<evidence type="ECO:0000313" key="17">
    <source>
        <dbReference type="Proteomes" id="UP000219573"/>
    </source>
</evidence>
<feature type="binding site" evidence="11">
    <location>
        <begin position="96"/>
        <end position="99"/>
    </location>
    <ligand>
        <name>ATP</name>
        <dbReference type="ChEBI" id="CHEBI:30616"/>
    </ligand>
</feature>
<dbReference type="GO" id="GO:0005524">
    <property type="term" value="F:ATP binding"/>
    <property type="evidence" value="ECO:0007669"/>
    <property type="project" value="UniProtKB-UniRule"/>
</dbReference>
<evidence type="ECO:0000256" key="9">
    <source>
        <dbReference type="ARBA" id="ARBA00022840"/>
    </source>
</evidence>
<evidence type="ECO:0000256" key="6">
    <source>
        <dbReference type="ARBA" id="ARBA00022741"/>
    </source>
</evidence>
<feature type="binding site" evidence="11">
    <location>
        <position position="203"/>
    </location>
    <ligand>
        <name>Zn(2+)</name>
        <dbReference type="ChEBI" id="CHEBI:29105"/>
    </ligand>
</feature>
<keyword evidence="6 11" id="KW-0547">Nucleotide-binding</keyword>
<dbReference type="GO" id="GO:0005829">
    <property type="term" value="C:cytosol"/>
    <property type="evidence" value="ECO:0007669"/>
    <property type="project" value="TreeGrafter"/>
</dbReference>
<dbReference type="EC" id="2.7.1.21" evidence="2 11"/>
<feature type="binding site" evidence="11">
    <location>
        <begin position="18"/>
        <end position="25"/>
    </location>
    <ligand>
        <name>ATP</name>
        <dbReference type="ChEBI" id="CHEBI:30616"/>
    </ligand>
</feature>
<evidence type="ECO:0000256" key="15">
    <source>
        <dbReference type="RuleBase" id="RU004165"/>
    </source>
</evidence>
<comment type="subunit">
    <text evidence="11">Homotetramer.</text>
</comment>
<comment type="catalytic activity">
    <reaction evidence="10 11 14">
        <text>thymidine + ATP = dTMP + ADP + H(+)</text>
        <dbReference type="Rhea" id="RHEA:19129"/>
        <dbReference type="ChEBI" id="CHEBI:15378"/>
        <dbReference type="ChEBI" id="CHEBI:17748"/>
        <dbReference type="ChEBI" id="CHEBI:30616"/>
        <dbReference type="ChEBI" id="CHEBI:63528"/>
        <dbReference type="ChEBI" id="CHEBI:456216"/>
        <dbReference type="EC" id="2.7.1.21"/>
    </reaction>
</comment>
<accession>A0A285G101</accession>
<keyword evidence="7 11" id="KW-0418">Kinase</keyword>